<evidence type="ECO:0000256" key="1">
    <source>
        <dbReference type="SAM" id="Coils"/>
    </source>
</evidence>
<organism evidence="2 3">
    <name type="scientific">Liquorilactobacillus hordei DSM 19519</name>
    <dbReference type="NCBI Taxonomy" id="1423759"/>
    <lineage>
        <taxon>Bacteria</taxon>
        <taxon>Bacillati</taxon>
        <taxon>Bacillota</taxon>
        <taxon>Bacilli</taxon>
        <taxon>Lactobacillales</taxon>
        <taxon>Lactobacillaceae</taxon>
        <taxon>Liquorilactobacillus</taxon>
    </lineage>
</organism>
<evidence type="ECO:0000313" key="3">
    <source>
        <dbReference type="Proteomes" id="UP000051448"/>
    </source>
</evidence>
<accession>A0A0R1MWF7</accession>
<keyword evidence="3" id="KW-1185">Reference proteome</keyword>
<reference evidence="2 3" key="1">
    <citation type="journal article" date="2015" name="Genome Announc.">
        <title>Expanding the biotechnology potential of lactobacilli through comparative genomics of 213 strains and associated genera.</title>
        <authorList>
            <person name="Sun Z."/>
            <person name="Harris H.M."/>
            <person name="McCann A."/>
            <person name="Guo C."/>
            <person name="Argimon S."/>
            <person name="Zhang W."/>
            <person name="Yang X."/>
            <person name="Jeffery I.B."/>
            <person name="Cooney J.C."/>
            <person name="Kagawa T.F."/>
            <person name="Liu W."/>
            <person name="Song Y."/>
            <person name="Salvetti E."/>
            <person name="Wrobel A."/>
            <person name="Rasinkangas P."/>
            <person name="Parkhill J."/>
            <person name="Rea M.C."/>
            <person name="O'Sullivan O."/>
            <person name="Ritari J."/>
            <person name="Douillard F.P."/>
            <person name="Paul Ross R."/>
            <person name="Yang R."/>
            <person name="Briner A.E."/>
            <person name="Felis G.E."/>
            <person name="de Vos W.M."/>
            <person name="Barrangou R."/>
            <person name="Klaenhammer T.R."/>
            <person name="Caufield P.W."/>
            <person name="Cui Y."/>
            <person name="Zhang H."/>
            <person name="O'Toole P.W."/>
        </authorList>
    </citation>
    <scope>NUCLEOTIDE SEQUENCE [LARGE SCALE GENOMIC DNA]</scope>
    <source>
        <strain evidence="2 3">DSM 19519</strain>
    </source>
</reference>
<dbReference type="PATRIC" id="fig|1423759.3.peg.1050"/>
<comment type="caution">
    <text evidence="2">The sequence shown here is derived from an EMBL/GenBank/DDBJ whole genome shotgun (WGS) entry which is preliminary data.</text>
</comment>
<sequence>MSELMKKTIKYLSDGEYKYPTVKDVGDIEELKTTDKTDLVSAINDLAENGVPSGGISDKDMTVIDGKISEANTNLKSSLQANLDKTKSDLEKAQSSLDSEIKEVNTNATSNISDIKSDITKHNDNIATLNQKATDLDTGLNNTKKNLVTVQTDLANIKIGQNDLSQTVDTVKGELETKATKSSLDDAQEQIQKNIVDIKTNATAIENKASQESLDVLNGNVNDINSTLKQQAGLIDGKVSEDSLTNKLDSFQVKKANLLLGTRDWYQWSASDPAYVSVTNTMYNHCYWASFNKSTIKLSMSVDNLIVGNSYTLSVVAKTLKTGDTITVLADKIGVLKTQNGTTNVSTTPDIYFITFVATSTTMSIDFEMNGALSSGNSLYLNQAKLETGTKVTYWEMNSADNYQRIQHSEAELKITGNQISTMTSKQTQLGDKQESLSTAVSQIDDRLVIAQENITALNGNVTAANTKIDSKAGELQANFTKEINKQIDNISDSSSNQILNSSFTNNLNHWQAVNSKATITNDSNGKKWVNFQQSNLTSDSIISIESNYFAVSNNQNLVIAFDLIKKSTITLDNPTILVLEIFDKNNNRVDYKELSITDFDNGSNLQTNTETRLKYKYTISHSDAAKFAIKPELRRNGYLQFSNFFATISTISDGSYIANSQDSNEVSIIQQAQITANTNGLGLKASQTSVDTLNQTVSNHTSELSVLTDQMSQKTSKTDFDNLTGRVTSAEQKVTANADGLNSTVSKMSTLQDQVNNSAVGTNYILASGNYQSATDMQANPMGADSTGTWSYSYDSTNKAIIITKAKNNATIHLGWNLSQYLQANTKYTVTMKYKSTNARTASFQIAQSTNATSMPILAIPASSDFTIIKNTFTTQSPTDYNTFWFSSTDFDLNNYIEIAWVKIELGTTATDYSANPADNATVTAVTNVSQKADQIAADLATSNGDITQLKAKATGWDSSIASANGKINTLQATSDGYATNISKIQDQVNNSAVGTNLLLGTAEFNPWTGTTSFFGQGKLGLSITIEKDSDGDTAWHLSGTANGSGAVGAYNSQLAHNYPSSYAFSVSAKGTFANTYVANFLVEGNTTNTTSINMTSSYSRWTAIGTIGSGLGAAAVLYFHIQSGDTVDIWVKKWKLEVGSVATDWNANPNDNATVTSVTNAQNTAISQSKTYADNQISATASTLSANLSSTTTTLKTYADNSATTKANAVQNNLDNLQVGGNNLIPLGNISTAASTQTAYDSSTDIRTFTIANGAGGSWGGGIQNNASVKHEIPWNAYFTYSVEIMPLVSGLHWNSDTNSFPISGSNWNGNDNDTGRVVNDNTGTTDKTLIPNVWNKVWVTYRNASTANTNKLSLCDNSTVCVVNNSGNTVTVKFRHFQGEIGNKPTDWSLAVEDIQNYADAQANNAKNSAVSTAASDATTKANNAQNNAVSQSKTYTDTQISATAGTFNVKTSSIQTQLDNSAVGTNLLLGTGSSAVMTGANTSNQTASFYSLANGYNASKLATVYGTQFTISFDWSVSGTSPSGNITVQWNNVPWGISSVATVSSSNTSGHFTKAFGIGTQAANIANILGFRLDNFVGTLTVSNVKLEKGSVATDWSLAPTDTDYTNMFSMDSNGITLDAHGVNNSNKTILLRGDHVKIDSSNPVVIPSVSANVITTGVLKSKNQLTAFDLDNATITLNSNNAQKSNALLTDGSLSYKYTNFNNQVVTSSLGLNYASDWNNSHHLPDWLLAYQKAHNGAKVGELNIAGSDFINIHAGSTAEFTINNVADITKNHKYTIGEEQMAAVGSWVNTGNISFHDDDPAGVFKISKKAPATGKDQFISMGWYTEKWMGNQGSLPGNFENLNSYMYIASEGIMFSHTDPNIPLLSIGSENYTSDKVLLIAQGKGGMRIDGGAGSVNIDTVGGGHFLTTNGGDLIFGNNDGTGNVGLRGGIFYFDLKDNGTRILWADSNGLKVLSGGFTSTNSTTWLTNTRIDNELWVNGKLNVSGAKNAIVKTSKGWAQINAYETTEYYFGDLGKTDTGSGSKVKIVMDSLFLETVNTKVDYHVFVSSYGNGYAWVSEQNEDSFVIESNVPNLKISYEVKAKRKGYENTRLEIDGKFNEKFNME</sequence>
<feature type="coiled-coil region" evidence="1">
    <location>
        <begin position="76"/>
        <end position="132"/>
    </location>
</feature>
<evidence type="ECO:0000313" key="2">
    <source>
        <dbReference type="EMBL" id="KRL07928.1"/>
    </source>
</evidence>
<dbReference type="STRING" id="1423759.FC92_GL000995"/>
<dbReference type="Gene3D" id="1.10.287.1490">
    <property type="match status" value="1"/>
</dbReference>
<dbReference type="Proteomes" id="UP000051448">
    <property type="component" value="Unassembled WGS sequence"/>
</dbReference>
<name>A0A0R1MWF7_9LACO</name>
<dbReference type="EMBL" id="AZDX01000003">
    <property type="protein sequence ID" value="KRL07928.1"/>
    <property type="molecule type" value="Genomic_DNA"/>
</dbReference>
<proteinExistence type="predicted"/>
<keyword evidence="1" id="KW-0175">Coiled coil</keyword>
<protein>
    <submittedName>
        <fullName evidence="2">Uncharacterized protein</fullName>
    </submittedName>
</protein>
<gene>
    <name evidence="2" type="ORF">FC92_GL000995</name>
</gene>